<evidence type="ECO:0000313" key="2">
    <source>
        <dbReference type="Proteomes" id="UP000245626"/>
    </source>
</evidence>
<protein>
    <submittedName>
        <fullName evidence="1">Uncharacterized protein</fullName>
    </submittedName>
</protein>
<reference evidence="1 2" key="1">
    <citation type="journal article" date="2018" name="Mol. Biol. Evol.">
        <title>Broad Genomic Sampling Reveals a Smut Pathogenic Ancestry of the Fungal Clade Ustilaginomycotina.</title>
        <authorList>
            <person name="Kijpornyongpan T."/>
            <person name="Mondo S.J."/>
            <person name="Barry K."/>
            <person name="Sandor L."/>
            <person name="Lee J."/>
            <person name="Lipzen A."/>
            <person name="Pangilinan J."/>
            <person name="LaButti K."/>
            <person name="Hainaut M."/>
            <person name="Henrissat B."/>
            <person name="Grigoriev I.V."/>
            <person name="Spatafora J.W."/>
            <person name="Aime M.C."/>
        </authorList>
    </citation>
    <scope>NUCLEOTIDE SEQUENCE [LARGE SCALE GENOMIC DNA]</scope>
    <source>
        <strain evidence="1 2">SA 807</strain>
    </source>
</reference>
<name>A0ACD0P4H8_9BASI</name>
<organism evidence="1 2">
    <name type="scientific">Violaceomyces palustris</name>
    <dbReference type="NCBI Taxonomy" id="1673888"/>
    <lineage>
        <taxon>Eukaryota</taxon>
        <taxon>Fungi</taxon>
        <taxon>Dikarya</taxon>
        <taxon>Basidiomycota</taxon>
        <taxon>Ustilaginomycotina</taxon>
        <taxon>Ustilaginomycetes</taxon>
        <taxon>Violaceomycetales</taxon>
        <taxon>Violaceomycetaceae</taxon>
        <taxon>Violaceomyces</taxon>
    </lineage>
</organism>
<accession>A0ACD0P4H8</accession>
<keyword evidence="2" id="KW-1185">Reference proteome</keyword>
<sequence>MYEPRVVQQHFPPLPLLNNHYNQEQFDEATSGAQQTRRSLIIRPSGRPGHNAPKAATLFLGKDHERWMRHDRDRLGFGLGWRAVASSVSSSGGDHRGSYSHGTLSSESSGSEDDDSDFAPSLSSRSSFRSRSSRHSHGKRSRRPSEAFTPPMTPSDAKPIRERRFSSNGPEAAFLRHETVIGIHTPRRGSSASSDGFPILKPLAQIRPPSGVPSAVALPPGTTSPDAGDSQKSSDNEKHPVKKERVTKVKESPSLLRLRSNLALAAAAAAASNDEAPLIDGLEDDGSIDVSKLVEAIDVEGELDVKKPLHVGLPTARSVSPRAPPLKLARRKKPEKVEGTLYDRSGPHREGAVTDGLSVRLFSSGDGVESTSRSHQNGQAALQTPANDEDALYMRSTAKRARSATDSQIGANDRCHGQGSCEAEGQLEEGDAQYHTSRPTVYLITTPDNRVSSAAKLRRWAMDGDGNFYAAMEIKTVDAKLKAADPSSGPATKELARELKETYLEDILDEVQKAETLNPNRSGTISKVLRTEDKRYIRLEEDYPEEAFFVIAGCEEEELYPVVVTVFNQAIRALARFHAAGWMHGDVKLENLMFDQNGKLVVIDYENANPYRGVPGGDGMVQLVSYDWTSPEAILGPNGRRMGPSGDLWALGCNMIRAFALRDGVDDLAIREMLLGEGQNTFLDFAEGLVQEDQDYVHKPATGLRKGSVQYYPEGVDLAPPPSRYKVDLESIIEDAKKREEEEEEVVVVERSKLPQHPRESVSAVTNDPMTAASPPSIQPQPCSNPTPERLLHRFALEAPELLSFILSRCVVRNVARRGTEAEIEGLRLAEWFEKSRSHLLQIGQSAVKTAIELSGSAWVKPKLDEARRSLGLA</sequence>
<dbReference type="EMBL" id="KZ819754">
    <property type="protein sequence ID" value="PWN52854.1"/>
    <property type="molecule type" value="Genomic_DNA"/>
</dbReference>
<evidence type="ECO:0000313" key="1">
    <source>
        <dbReference type="EMBL" id="PWN52854.1"/>
    </source>
</evidence>
<gene>
    <name evidence="1" type="ORF">IE53DRAFT_339797</name>
</gene>
<dbReference type="Proteomes" id="UP000245626">
    <property type="component" value="Unassembled WGS sequence"/>
</dbReference>
<proteinExistence type="predicted"/>